<dbReference type="HOGENOM" id="CLU_145481_0_0_6"/>
<dbReference type="OrthoDB" id="6024770at2"/>
<evidence type="ECO:0000313" key="1">
    <source>
        <dbReference type="EMBL" id="ADV28500.1"/>
    </source>
</evidence>
<dbReference type="STRING" id="743721.Psesu_2672"/>
<proteinExistence type="predicted"/>
<dbReference type="eggNOG" id="ENOG5031E8Z">
    <property type="taxonomic scope" value="Bacteria"/>
</dbReference>
<accession>E6WW09</accession>
<dbReference type="KEGG" id="psu:Psesu_2672"/>
<dbReference type="AlphaFoldDB" id="E6WW09"/>
<sequence>MQVLAALLACLLSLLGGDGPGSQTRISFAREAGQGLLLSKATLAGGRATFDCLSSGSGNCHYLLYRDACEGSDAGAQSQCRRLELERFRLAVGARRVVPDLPGDFDQCVAAADGGDCA</sequence>
<protein>
    <submittedName>
        <fullName evidence="1">Putative secreted protein</fullName>
    </submittedName>
</protein>
<dbReference type="EMBL" id="CP002446">
    <property type="protein sequence ID" value="ADV28500.1"/>
    <property type="molecule type" value="Genomic_DNA"/>
</dbReference>
<keyword evidence="2" id="KW-1185">Reference proteome</keyword>
<name>E6WW09_PSEUU</name>
<dbReference type="RefSeq" id="WP_013536326.1">
    <property type="nucleotide sequence ID" value="NC_014924.1"/>
</dbReference>
<reference evidence="1 2" key="1">
    <citation type="submission" date="2011-01" db="EMBL/GenBank/DDBJ databases">
        <title>Complete sequence of Pseudoxanthomonas suwonensis 11-1.</title>
        <authorList>
            <consortium name="US DOE Joint Genome Institute"/>
            <person name="Lucas S."/>
            <person name="Copeland A."/>
            <person name="Lapidus A."/>
            <person name="Cheng J.-F."/>
            <person name="Goodwin L."/>
            <person name="Pitluck S."/>
            <person name="Teshima H."/>
            <person name="Detter J.C."/>
            <person name="Han C."/>
            <person name="Tapia R."/>
            <person name="Land M."/>
            <person name="Hauser L."/>
            <person name="Kyrpides N."/>
            <person name="Ivanova N."/>
            <person name="Ovchinnikova G."/>
            <person name="Siebers A.K."/>
            <person name="Allgaier M."/>
            <person name="Thelen M.P."/>
            <person name="Hugenholtz P."/>
            <person name="Gladden J."/>
            <person name="Woyke T."/>
        </authorList>
    </citation>
    <scope>NUCLEOTIDE SEQUENCE [LARGE SCALE GENOMIC DNA]</scope>
    <source>
        <strain evidence="2">11-1</strain>
    </source>
</reference>
<organism evidence="1 2">
    <name type="scientific">Pseudoxanthomonas suwonensis (strain 11-1)</name>
    <dbReference type="NCBI Taxonomy" id="743721"/>
    <lineage>
        <taxon>Bacteria</taxon>
        <taxon>Pseudomonadati</taxon>
        <taxon>Pseudomonadota</taxon>
        <taxon>Gammaproteobacteria</taxon>
        <taxon>Lysobacterales</taxon>
        <taxon>Lysobacteraceae</taxon>
        <taxon>Pseudoxanthomonas</taxon>
    </lineage>
</organism>
<evidence type="ECO:0000313" key="2">
    <source>
        <dbReference type="Proteomes" id="UP000008632"/>
    </source>
</evidence>
<gene>
    <name evidence="1" type="ordered locus">Psesu_2672</name>
</gene>
<dbReference type="Proteomes" id="UP000008632">
    <property type="component" value="Chromosome"/>
</dbReference>